<dbReference type="AlphaFoldDB" id="A0A6I6MM84"/>
<organism evidence="2 3">
    <name type="scientific">Terricaulis silvestris</name>
    <dbReference type="NCBI Taxonomy" id="2686094"/>
    <lineage>
        <taxon>Bacteria</taxon>
        <taxon>Pseudomonadati</taxon>
        <taxon>Pseudomonadota</taxon>
        <taxon>Alphaproteobacteria</taxon>
        <taxon>Caulobacterales</taxon>
        <taxon>Caulobacteraceae</taxon>
        <taxon>Terricaulis</taxon>
    </lineage>
</organism>
<sequence>MAKAEPKTQRTKASVTAFIAAVEDDTRRKDAKAVDKLFRELTGEKPAMWGPSIVGYGEYTTPSGPWPRIGFSPRKANLVLYIMDGYDGEPLMKKLGKHKTGRSCLYINKLADVDQGVLREIVAKGWKSMAKKYPE</sequence>
<dbReference type="RefSeq" id="WP_158765048.1">
    <property type="nucleotide sequence ID" value="NZ_CP047045.1"/>
</dbReference>
<evidence type="ECO:0000259" key="1">
    <source>
        <dbReference type="Pfam" id="PF08818"/>
    </source>
</evidence>
<protein>
    <recommendedName>
        <fullName evidence="1">YdhG-like domain-containing protein</fullName>
    </recommendedName>
</protein>
<reference evidence="3" key="1">
    <citation type="submission" date="2019-12" db="EMBL/GenBank/DDBJ databases">
        <title>Complete genome of Terracaulis silvestris 0127_4.</title>
        <authorList>
            <person name="Vieira S."/>
            <person name="Riedel T."/>
            <person name="Sproer C."/>
            <person name="Pascual J."/>
            <person name="Boedeker C."/>
            <person name="Overmann J."/>
        </authorList>
    </citation>
    <scope>NUCLEOTIDE SEQUENCE [LARGE SCALE GENOMIC DNA]</scope>
    <source>
        <strain evidence="3">0127_4</strain>
    </source>
</reference>
<evidence type="ECO:0000313" key="2">
    <source>
        <dbReference type="EMBL" id="QGZ94084.1"/>
    </source>
</evidence>
<gene>
    <name evidence="2" type="ORF">DSM104635_00900</name>
</gene>
<name>A0A6I6MM84_9CAUL</name>
<proteinExistence type="predicted"/>
<dbReference type="InterPro" id="IPR014922">
    <property type="entry name" value="YdhG-like"/>
</dbReference>
<dbReference type="KEGG" id="tsv:DSM104635_00900"/>
<keyword evidence="3" id="KW-1185">Reference proteome</keyword>
<evidence type="ECO:0000313" key="3">
    <source>
        <dbReference type="Proteomes" id="UP000431269"/>
    </source>
</evidence>
<dbReference type="EMBL" id="CP047045">
    <property type="protein sequence ID" value="QGZ94084.1"/>
    <property type="molecule type" value="Genomic_DNA"/>
</dbReference>
<accession>A0A6I6MM84</accession>
<dbReference type="Proteomes" id="UP000431269">
    <property type="component" value="Chromosome"/>
</dbReference>
<dbReference type="Pfam" id="PF08818">
    <property type="entry name" value="DUF1801"/>
    <property type="match status" value="1"/>
</dbReference>
<feature type="domain" description="YdhG-like" evidence="1">
    <location>
        <begin position="27"/>
        <end position="124"/>
    </location>
</feature>